<dbReference type="SUPFAM" id="SSF141571">
    <property type="entry name" value="Pentapeptide repeat-like"/>
    <property type="match status" value="1"/>
</dbReference>
<keyword evidence="3" id="KW-1185">Reference proteome</keyword>
<name>A0ABS9LDJ8_9MICC</name>
<protein>
    <submittedName>
        <fullName evidence="2">Pentapeptide repeat-containing protein</fullName>
    </submittedName>
</protein>
<dbReference type="InterPro" id="IPR001646">
    <property type="entry name" value="5peptide_repeat"/>
</dbReference>
<feature type="region of interest" description="Disordered" evidence="1">
    <location>
        <begin position="261"/>
        <end position="282"/>
    </location>
</feature>
<reference evidence="2" key="1">
    <citation type="submission" date="2022-01" db="EMBL/GenBank/DDBJ databases">
        <authorList>
            <person name="Jo J.-H."/>
            <person name="Im W.-T."/>
        </authorList>
    </citation>
    <scope>NUCLEOTIDE SEQUENCE</scope>
    <source>
        <strain evidence="2">I2-34</strain>
    </source>
</reference>
<dbReference type="EMBL" id="JAKLTQ010000030">
    <property type="protein sequence ID" value="MCG2624740.1"/>
    <property type="molecule type" value="Genomic_DNA"/>
</dbReference>
<evidence type="ECO:0000313" key="2">
    <source>
        <dbReference type="EMBL" id="MCG2624740.1"/>
    </source>
</evidence>
<gene>
    <name evidence="2" type="ORF">LVY72_22900</name>
</gene>
<proteinExistence type="predicted"/>
<evidence type="ECO:0000313" key="3">
    <source>
        <dbReference type="Proteomes" id="UP001165368"/>
    </source>
</evidence>
<dbReference type="Pfam" id="PF00805">
    <property type="entry name" value="Pentapeptide"/>
    <property type="match status" value="1"/>
</dbReference>
<organism evidence="2 3">
    <name type="scientific">Arthrobacter hankyongi</name>
    <dbReference type="NCBI Taxonomy" id="2904801"/>
    <lineage>
        <taxon>Bacteria</taxon>
        <taxon>Bacillati</taxon>
        <taxon>Actinomycetota</taxon>
        <taxon>Actinomycetes</taxon>
        <taxon>Micrococcales</taxon>
        <taxon>Micrococcaceae</taxon>
        <taxon>Arthrobacter</taxon>
    </lineage>
</organism>
<comment type="caution">
    <text evidence="2">The sequence shown here is derived from an EMBL/GenBank/DDBJ whole genome shotgun (WGS) entry which is preliminary data.</text>
</comment>
<accession>A0ABS9LDJ8</accession>
<dbReference type="Proteomes" id="UP001165368">
    <property type="component" value="Unassembled WGS sequence"/>
</dbReference>
<evidence type="ECO:0000256" key="1">
    <source>
        <dbReference type="SAM" id="MobiDB-lite"/>
    </source>
</evidence>
<dbReference type="Gene3D" id="2.160.20.80">
    <property type="entry name" value="E3 ubiquitin-protein ligase SopA"/>
    <property type="match status" value="1"/>
</dbReference>
<sequence length="282" mass="30146">MTALRPAVDRDALRPACGDCFALCCTALGFCRSADFAADKPAGLPCEHLGPDFSCGIHDRLRPRGFRGCTVFDCFGAGQVVSQRLFGGVSWRDSPDTTREMFAAFKAVRQLHELLWYLAEARERTLDPDTAAGVHRLTDTIATLTQMDVPGLLGHDIAALHAEVRTVLMQLSEEVRAGYFAAGDDHLEPDLAPGADLMGRNLGRRRLCGTDLRGACLIAADLRGSDLAGADLLGADLRDARLEGADLSAALYLTQPQINAARGNPATQLPPGLSVPPHWTGG</sequence>